<dbReference type="EMBL" id="JAZGZR010000018">
    <property type="protein sequence ID" value="MFK7049877.1"/>
    <property type="molecule type" value="Genomic_DNA"/>
</dbReference>
<comment type="caution">
    <text evidence="1">The sequence shown here is derived from an EMBL/GenBank/DDBJ whole genome shotgun (WGS) entry which is preliminary data.</text>
</comment>
<evidence type="ECO:0000313" key="2">
    <source>
        <dbReference type="Proteomes" id="UP001621813"/>
    </source>
</evidence>
<keyword evidence="2" id="KW-1185">Reference proteome</keyword>
<accession>A0ABW8PPI1</accession>
<organism evidence="1 2">
    <name type="scientific">Flavobacterium davisii</name>
    <dbReference type="NCBI Taxonomy" id="2906077"/>
    <lineage>
        <taxon>Bacteria</taxon>
        <taxon>Pseudomonadati</taxon>
        <taxon>Bacteroidota</taxon>
        <taxon>Flavobacteriia</taxon>
        <taxon>Flavobacteriales</taxon>
        <taxon>Flavobacteriaceae</taxon>
        <taxon>Flavobacterium</taxon>
    </lineage>
</organism>
<proteinExistence type="predicted"/>
<sequence length="170" mass="18751">MKKTVTAYHGTDRVFDQFSLNAEKRSHGTKGGIWFSSCPCVAHSYTNHAAYNEKYYIKALKHGDINGESIGNSSIIKCKLFFLNPLYFDAKGNHSGDLTGLRKVKPHEVCCGLIKPITMADLFLDAVERGHDGVIVENVEDLGGFSFMIKEKGSALSTIYGVVSPEQIVF</sequence>
<reference evidence="1 2" key="1">
    <citation type="submission" date="2024-02" db="EMBL/GenBank/DDBJ databases">
        <title>Comparative Genomic Analysis of Flavobacterium Species Causing Columnaris Disease of Freshwater Fish in Thailand: Insights into Virulence and Resistance Mechanisms.</title>
        <authorList>
            <person name="Nguyen D."/>
            <person name="Chokmangmeepisarn P."/>
            <person name="Khianchaikhan K."/>
            <person name="Morishita M."/>
            <person name="Bunnoy A."/>
            <person name="Rodkhum C."/>
        </authorList>
    </citation>
    <scope>NUCLEOTIDE SEQUENCE [LARGE SCALE GENOMIC DNA]</scope>
    <source>
        <strain evidence="1 2">KCRT2007</strain>
    </source>
</reference>
<dbReference type="Proteomes" id="UP001621813">
    <property type="component" value="Unassembled WGS sequence"/>
</dbReference>
<protein>
    <submittedName>
        <fullName evidence="1">Uncharacterized protein</fullName>
    </submittedName>
</protein>
<dbReference type="RefSeq" id="WP_014165162.1">
    <property type="nucleotide sequence ID" value="NZ_JAZGZR010000018.1"/>
</dbReference>
<gene>
    <name evidence="1" type="ORF">V3Q77_08245</name>
</gene>
<name>A0ABW8PPI1_9FLAO</name>
<evidence type="ECO:0000313" key="1">
    <source>
        <dbReference type="EMBL" id="MFK7049877.1"/>
    </source>
</evidence>